<accession>A0A917LAB5</accession>
<name>A0A917LAB5_9ACTN</name>
<dbReference type="Gene3D" id="1.10.540.10">
    <property type="entry name" value="Acyl-CoA dehydrogenase/oxidase, N-terminal domain"/>
    <property type="match status" value="1"/>
</dbReference>
<dbReference type="GO" id="GO:0005737">
    <property type="term" value="C:cytoplasm"/>
    <property type="evidence" value="ECO:0007669"/>
    <property type="project" value="TreeGrafter"/>
</dbReference>
<dbReference type="InterPro" id="IPR009100">
    <property type="entry name" value="AcylCoA_DH/oxidase_NM_dom_sf"/>
</dbReference>
<dbReference type="InterPro" id="IPR050741">
    <property type="entry name" value="Acyl-CoA_dehydrogenase"/>
</dbReference>
<dbReference type="AlphaFoldDB" id="A0A917LAB5"/>
<organism evidence="3 4">
    <name type="scientific">Streptomyces brasiliensis</name>
    <dbReference type="NCBI Taxonomy" id="1954"/>
    <lineage>
        <taxon>Bacteria</taxon>
        <taxon>Bacillati</taxon>
        <taxon>Actinomycetota</taxon>
        <taxon>Actinomycetes</taxon>
        <taxon>Kitasatosporales</taxon>
        <taxon>Streptomycetaceae</taxon>
        <taxon>Streptomyces</taxon>
    </lineage>
</organism>
<evidence type="ECO:0000256" key="1">
    <source>
        <dbReference type="ARBA" id="ARBA00023002"/>
    </source>
</evidence>
<dbReference type="Pfam" id="PF08028">
    <property type="entry name" value="Acyl-CoA_dh_2"/>
    <property type="match status" value="1"/>
</dbReference>
<comment type="caution">
    <text evidence="3">The sequence shown here is derived from an EMBL/GenBank/DDBJ whole genome shotgun (WGS) entry which is preliminary data.</text>
</comment>
<dbReference type="InterPro" id="IPR037069">
    <property type="entry name" value="AcylCoA_DH/ox_N_sf"/>
</dbReference>
<dbReference type="Gene3D" id="1.20.140.10">
    <property type="entry name" value="Butyryl-CoA Dehydrogenase, subunit A, domain 3"/>
    <property type="match status" value="1"/>
</dbReference>
<dbReference type="GO" id="GO:0003995">
    <property type="term" value="F:acyl-CoA dehydrogenase activity"/>
    <property type="evidence" value="ECO:0007669"/>
    <property type="project" value="TreeGrafter"/>
</dbReference>
<dbReference type="Proteomes" id="UP000657574">
    <property type="component" value="Unassembled WGS sequence"/>
</dbReference>
<dbReference type="GO" id="GO:0050660">
    <property type="term" value="F:flavin adenine dinucleotide binding"/>
    <property type="evidence" value="ECO:0007669"/>
    <property type="project" value="InterPro"/>
</dbReference>
<dbReference type="RefSeq" id="WP_189316120.1">
    <property type="nucleotide sequence ID" value="NZ_BMQA01000050.1"/>
</dbReference>
<gene>
    <name evidence="3" type="ORF">GCM10010121_078490</name>
</gene>
<keyword evidence="4" id="KW-1185">Reference proteome</keyword>
<feature type="domain" description="Acyl-CoA dehydrogenase C-terminal" evidence="2">
    <location>
        <begin position="214"/>
        <end position="339"/>
    </location>
</feature>
<reference evidence="3" key="1">
    <citation type="journal article" date="2014" name="Int. J. Syst. Evol. Microbiol.">
        <title>Complete genome sequence of Corynebacterium casei LMG S-19264T (=DSM 44701T), isolated from a smear-ripened cheese.</title>
        <authorList>
            <consortium name="US DOE Joint Genome Institute (JGI-PGF)"/>
            <person name="Walter F."/>
            <person name="Albersmeier A."/>
            <person name="Kalinowski J."/>
            <person name="Ruckert C."/>
        </authorList>
    </citation>
    <scope>NUCLEOTIDE SEQUENCE</scope>
    <source>
        <strain evidence="3">JCM 3086</strain>
    </source>
</reference>
<keyword evidence="1" id="KW-0560">Oxidoreductase</keyword>
<proteinExistence type="predicted"/>
<dbReference type="PIRSF" id="PIRSF016578">
    <property type="entry name" value="HsaA"/>
    <property type="match status" value="1"/>
</dbReference>
<evidence type="ECO:0000313" key="4">
    <source>
        <dbReference type="Proteomes" id="UP000657574"/>
    </source>
</evidence>
<dbReference type="InterPro" id="IPR046373">
    <property type="entry name" value="Acyl-CoA_Oxase/DH_mid-dom_sf"/>
</dbReference>
<evidence type="ECO:0000313" key="3">
    <source>
        <dbReference type="EMBL" id="GGJ56199.1"/>
    </source>
</evidence>
<protein>
    <submittedName>
        <fullName evidence="3">Acyl-CoA dehydrogenase</fullName>
    </submittedName>
</protein>
<dbReference type="Gene3D" id="2.40.110.10">
    <property type="entry name" value="Butyryl-CoA Dehydrogenase, subunit A, domain 2"/>
    <property type="match status" value="1"/>
</dbReference>
<dbReference type="PANTHER" id="PTHR48083:SF19">
    <property type="entry name" value="FLAVIN-DEPENDENT MONOOXYGENASE, OXYGENASE SUBUNIT HSAA"/>
    <property type="match status" value="1"/>
</dbReference>
<evidence type="ECO:0000259" key="2">
    <source>
        <dbReference type="Pfam" id="PF08028"/>
    </source>
</evidence>
<dbReference type="SUPFAM" id="SSF56645">
    <property type="entry name" value="Acyl-CoA dehydrogenase NM domain-like"/>
    <property type="match status" value="1"/>
</dbReference>
<dbReference type="PANTHER" id="PTHR48083">
    <property type="entry name" value="MEDIUM-CHAIN SPECIFIC ACYL-COA DEHYDROGENASE, MITOCHONDRIAL-RELATED"/>
    <property type="match status" value="1"/>
</dbReference>
<dbReference type="InterPro" id="IPR036250">
    <property type="entry name" value="AcylCo_DH-like_C"/>
</dbReference>
<reference evidence="3" key="2">
    <citation type="submission" date="2020-09" db="EMBL/GenBank/DDBJ databases">
        <authorList>
            <person name="Sun Q."/>
            <person name="Ohkuma M."/>
        </authorList>
    </citation>
    <scope>NUCLEOTIDE SEQUENCE</scope>
    <source>
        <strain evidence="3">JCM 3086</strain>
    </source>
</reference>
<dbReference type="SUPFAM" id="SSF47203">
    <property type="entry name" value="Acyl-CoA dehydrogenase C-terminal domain-like"/>
    <property type="match status" value="1"/>
</dbReference>
<dbReference type="EMBL" id="BMQA01000050">
    <property type="protein sequence ID" value="GGJ56199.1"/>
    <property type="molecule type" value="Genomic_DNA"/>
</dbReference>
<dbReference type="InterPro" id="IPR013107">
    <property type="entry name" value="Acyl-CoA_DH_C"/>
</dbReference>
<dbReference type="GO" id="GO:0033539">
    <property type="term" value="P:fatty acid beta-oxidation using acyl-CoA dehydrogenase"/>
    <property type="evidence" value="ECO:0007669"/>
    <property type="project" value="TreeGrafter"/>
</dbReference>
<sequence length="355" mass="38352">MIDYAPEHKTSEILRTQAEKAEAADRPAMESLDALRRDGVFALRTPREYGGAWAGAESVARCLSDLGRSCPSTAWIAGTCVTSKNLAVRSFPDSSVRESLFADPDVLFCGSGVPAGLGERVPEGVRVSGRWLNVSGCEDAVWAGLALMVEGKFSFAAVPVADLTVERTWHMAGMRATGSHTLVAEHVLVPAEHVMPAAPFLVEDMLLYAMTALGPVVGAARGALDAIDAMFASDRKPFMSAYSRMGESSGARQWLAEATHLVNRAERTMFAIARAVDASDVSEADMPRLKMELADAGRDCRAAVERMLDLHGASGFNTSNVLQRYWRDLAVASRHPHLNPYLAVESFGTRLVERP</sequence>
<dbReference type="GO" id="GO:0016712">
    <property type="term" value="F:oxidoreductase activity, acting on paired donors, with incorporation or reduction of molecular oxygen, reduced flavin or flavoprotein as one donor, and incorporation of one atom of oxygen"/>
    <property type="evidence" value="ECO:0007669"/>
    <property type="project" value="TreeGrafter"/>
</dbReference>